<feature type="compositionally biased region" description="Basic and acidic residues" evidence="1">
    <location>
        <begin position="16"/>
        <end position="30"/>
    </location>
</feature>
<dbReference type="AlphaFoldDB" id="A0A179UUM9"/>
<organism evidence="2 3">
    <name type="scientific">Blastomyces gilchristii (strain SLH14081)</name>
    <name type="common">Blastomyces dermatitidis</name>
    <dbReference type="NCBI Taxonomy" id="559298"/>
    <lineage>
        <taxon>Eukaryota</taxon>
        <taxon>Fungi</taxon>
        <taxon>Dikarya</taxon>
        <taxon>Ascomycota</taxon>
        <taxon>Pezizomycotina</taxon>
        <taxon>Eurotiomycetes</taxon>
        <taxon>Eurotiomycetidae</taxon>
        <taxon>Onygenales</taxon>
        <taxon>Ajellomycetaceae</taxon>
        <taxon>Blastomyces</taxon>
    </lineage>
</organism>
<feature type="region of interest" description="Disordered" evidence="1">
    <location>
        <begin position="1"/>
        <end position="30"/>
    </location>
</feature>
<dbReference type="EMBL" id="GG657464">
    <property type="protein sequence ID" value="OAT11530.1"/>
    <property type="molecule type" value="Genomic_DNA"/>
</dbReference>
<dbReference type="VEuPathDB" id="FungiDB:BDBG_06995"/>
<dbReference type="Proteomes" id="UP000002038">
    <property type="component" value="Unassembled WGS sequence"/>
</dbReference>
<gene>
    <name evidence="2" type="ORF">BDBG_06995</name>
</gene>
<proteinExistence type="predicted"/>
<sequence>MLVERRDSVATAAERAGNRPDTDESVSRRDDISLQGMTTITAAVRDVEEEEDVTMRAVLLQLIDTAVFIFNLAFLTVTEAAAASQRHLITRKHQNKLFIVFQE</sequence>
<evidence type="ECO:0000313" key="3">
    <source>
        <dbReference type="Proteomes" id="UP000002038"/>
    </source>
</evidence>
<accession>A0A179UUM9</accession>
<dbReference type="KEGG" id="bgh:BDBG_06995"/>
<name>A0A179UUM9_BLAGS</name>
<dbReference type="OrthoDB" id="4190898at2759"/>
<dbReference type="GeneID" id="8502797"/>
<keyword evidence="3" id="KW-1185">Reference proteome</keyword>
<reference evidence="3" key="1">
    <citation type="journal article" date="2015" name="PLoS Genet.">
        <title>The dynamic genome and transcriptome of the human fungal pathogen Blastomyces and close relative Emmonsia.</title>
        <authorList>
            <person name="Munoz J.F."/>
            <person name="Gauthier G.M."/>
            <person name="Desjardins C.A."/>
            <person name="Gallo J.E."/>
            <person name="Holder J."/>
            <person name="Sullivan T.D."/>
            <person name="Marty A.J."/>
            <person name="Carmen J.C."/>
            <person name="Chen Z."/>
            <person name="Ding L."/>
            <person name="Gujja S."/>
            <person name="Magrini V."/>
            <person name="Misas E."/>
            <person name="Mitreva M."/>
            <person name="Priest M."/>
            <person name="Saif S."/>
            <person name="Whiston E.A."/>
            <person name="Young S."/>
            <person name="Zeng Q."/>
            <person name="Goldman W.E."/>
            <person name="Mardis E.R."/>
            <person name="Taylor J.W."/>
            <person name="McEwen J.G."/>
            <person name="Clay O.K."/>
            <person name="Klein B.S."/>
            <person name="Cuomo C.A."/>
        </authorList>
    </citation>
    <scope>NUCLEOTIDE SEQUENCE [LARGE SCALE GENOMIC DNA]</scope>
    <source>
        <strain evidence="3">SLH14081</strain>
    </source>
</reference>
<evidence type="ECO:0000313" key="2">
    <source>
        <dbReference type="EMBL" id="OAT11530.1"/>
    </source>
</evidence>
<evidence type="ECO:0000256" key="1">
    <source>
        <dbReference type="SAM" id="MobiDB-lite"/>
    </source>
</evidence>
<protein>
    <submittedName>
        <fullName evidence="2">Uncharacterized protein</fullName>
    </submittedName>
</protein>
<dbReference type="RefSeq" id="XP_002622484.1">
    <property type="nucleotide sequence ID" value="XM_002622438.1"/>
</dbReference>